<dbReference type="InParanoid" id="A0A1X2H5S2"/>
<dbReference type="PANTHER" id="PTHR34205">
    <property type="entry name" value="TRANSMEMBRANE PROTEIN"/>
    <property type="match status" value="1"/>
</dbReference>
<dbReference type="EMBL" id="MCGN01000008">
    <property type="protein sequence ID" value="ORY93823.1"/>
    <property type="molecule type" value="Genomic_DNA"/>
</dbReference>
<evidence type="ECO:0000256" key="1">
    <source>
        <dbReference type="SAM" id="Phobius"/>
    </source>
</evidence>
<proteinExistence type="predicted"/>
<sequence length="119" mass="13843">MSVASDVGSSASLTPIREPSGGFRKFDQFEEFYFSKHTNEANRFLNRTGTNLWIIISLYAAIRRRWHMLWVGLVQGYVLAWIGQVIFEKSGKPLTLARYPIWSLMCSLRLWRSASRRLK</sequence>
<protein>
    <submittedName>
        <fullName evidence="2">Uncharacterized protein</fullName>
    </submittedName>
</protein>
<keyword evidence="1" id="KW-0472">Membrane</keyword>
<comment type="caution">
    <text evidence="2">The sequence shown here is derived from an EMBL/GenBank/DDBJ whole genome shotgun (WGS) entry which is preliminary data.</text>
</comment>
<dbReference type="InterPro" id="IPR009305">
    <property type="entry name" value="Mpo1-like"/>
</dbReference>
<dbReference type="Proteomes" id="UP000242180">
    <property type="component" value="Unassembled WGS sequence"/>
</dbReference>
<reference evidence="2 3" key="1">
    <citation type="submission" date="2016-07" db="EMBL/GenBank/DDBJ databases">
        <title>Pervasive Adenine N6-methylation of Active Genes in Fungi.</title>
        <authorList>
            <consortium name="DOE Joint Genome Institute"/>
            <person name="Mondo S.J."/>
            <person name="Dannebaum R.O."/>
            <person name="Kuo R.C."/>
            <person name="Labutti K."/>
            <person name="Haridas S."/>
            <person name="Kuo A."/>
            <person name="Salamov A."/>
            <person name="Ahrendt S.R."/>
            <person name="Lipzen A."/>
            <person name="Sullivan W."/>
            <person name="Andreopoulos W.B."/>
            <person name="Clum A."/>
            <person name="Lindquist E."/>
            <person name="Daum C."/>
            <person name="Ramamoorthy G.K."/>
            <person name="Gryganskyi A."/>
            <person name="Culley D."/>
            <person name="Magnuson J.K."/>
            <person name="James T.Y."/>
            <person name="O'Malley M.A."/>
            <person name="Stajich J.E."/>
            <person name="Spatafora J.W."/>
            <person name="Visel A."/>
            <person name="Grigoriev I.V."/>
        </authorList>
    </citation>
    <scope>NUCLEOTIDE SEQUENCE [LARGE SCALE GENOMIC DNA]</scope>
    <source>
        <strain evidence="2 3">NRRL 2496</strain>
    </source>
</reference>
<gene>
    <name evidence="2" type="ORF">BCR43DRAFT_526262</name>
</gene>
<keyword evidence="1" id="KW-1133">Transmembrane helix</keyword>
<keyword evidence="3" id="KW-1185">Reference proteome</keyword>
<name>A0A1X2H5S2_SYNRA</name>
<feature type="transmembrane region" description="Helical" evidence="1">
    <location>
        <begin position="69"/>
        <end position="87"/>
    </location>
</feature>
<dbReference type="Pfam" id="PF06127">
    <property type="entry name" value="Mpo1-like"/>
    <property type="match status" value="1"/>
</dbReference>
<organism evidence="2 3">
    <name type="scientific">Syncephalastrum racemosum</name>
    <name type="common">Filamentous fungus</name>
    <dbReference type="NCBI Taxonomy" id="13706"/>
    <lineage>
        <taxon>Eukaryota</taxon>
        <taxon>Fungi</taxon>
        <taxon>Fungi incertae sedis</taxon>
        <taxon>Mucoromycota</taxon>
        <taxon>Mucoromycotina</taxon>
        <taxon>Mucoromycetes</taxon>
        <taxon>Mucorales</taxon>
        <taxon>Syncephalastraceae</taxon>
        <taxon>Syncephalastrum</taxon>
    </lineage>
</organism>
<evidence type="ECO:0000313" key="2">
    <source>
        <dbReference type="EMBL" id="ORY93823.1"/>
    </source>
</evidence>
<evidence type="ECO:0000313" key="3">
    <source>
        <dbReference type="Proteomes" id="UP000242180"/>
    </source>
</evidence>
<dbReference type="AlphaFoldDB" id="A0A1X2H5S2"/>
<accession>A0A1X2H5S2</accession>
<keyword evidence="1" id="KW-0812">Transmembrane</keyword>
<dbReference type="PANTHER" id="PTHR34205:SF2">
    <property type="entry name" value="DUF962 DOMAIN-CONTAINING PROTEIN"/>
    <property type="match status" value="1"/>
</dbReference>